<dbReference type="InterPro" id="IPR000212">
    <property type="entry name" value="DNA_helicase_UvrD/REP"/>
</dbReference>
<dbReference type="GO" id="GO:0003677">
    <property type="term" value="F:DNA binding"/>
    <property type="evidence" value="ECO:0007669"/>
    <property type="project" value="UniProtKB-KW"/>
</dbReference>
<dbReference type="Gene3D" id="1.10.10.160">
    <property type="match status" value="1"/>
</dbReference>
<comment type="catalytic activity">
    <reaction evidence="8">
        <text>Couples ATP hydrolysis with the unwinding of duplex DNA by translocating in the 3'-5' direction.</text>
        <dbReference type="EC" id="5.6.2.4"/>
    </reaction>
</comment>
<dbReference type="PROSITE" id="PS51217">
    <property type="entry name" value="UVRD_HELICASE_CTER"/>
    <property type="match status" value="1"/>
</dbReference>
<keyword evidence="4 12" id="KW-0347">Helicase</keyword>
<proteinExistence type="inferred from homology"/>
<keyword evidence="5 12" id="KW-0067">ATP-binding</keyword>
<evidence type="ECO:0000259" key="14">
    <source>
        <dbReference type="PROSITE" id="PS51217"/>
    </source>
</evidence>
<dbReference type="InterPro" id="IPR014017">
    <property type="entry name" value="DNA_helicase_UvrD-like_C"/>
</dbReference>
<protein>
    <recommendedName>
        <fullName evidence="9">DNA 3'-5' helicase</fullName>
        <ecNumber evidence="9">5.6.2.4</ecNumber>
    </recommendedName>
    <alternativeName>
        <fullName evidence="10">DNA 3'-5' helicase II</fullName>
    </alternativeName>
</protein>
<dbReference type="InterPro" id="IPR013986">
    <property type="entry name" value="DExx_box_DNA_helicase_dom_sf"/>
</dbReference>
<dbReference type="AlphaFoldDB" id="A0A1M6W6H2"/>
<organism evidence="15 16">
    <name type="scientific">Desulfatibacillum alkenivorans DSM 16219</name>
    <dbReference type="NCBI Taxonomy" id="1121393"/>
    <lineage>
        <taxon>Bacteria</taxon>
        <taxon>Pseudomonadati</taxon>
        <taxon>Thermodesulfobacteriota</taxon>
        <taxon>Desulfobacteria</taxon>
        <taxon>Desulfobacterales</taxon>
        <taxon>Desulfatibacillaceae</taxon>
        <taxon>Desulfatibacillum</taxon>
    </lineage>
</organism>
<evidence type="ECO:0000256" key="12">
    <source>
        <dbReference type="PROSITE-ProRule" id="PRU00560"/>
    </source>
</evidence>
<dbReference type="STRING" id="1121393.SAMN02745216_04261"/>
<dbReference type="InterPro" id="IPR027417">
    <property type="entry name" value="P-loop_NTPase"/>
</dbReference>
<keyword evidence="6" id="KW-0238">DNA-binding</keyword>
<reference evidence="16" key="1">
    <citation type="submission" date="2016-11" db="EMBL/GenBank/DDBJ databases">
        <authorList>
            <person name="Varghese N."/>
            <person name="Submissions S."/>
        </authorList>
    </citation>
    <scope>NUCLEOTIDE SEQUENCE [LARGE SCALE GENOMIC DNA]</scope>
    <source>
        <strain evidence="16">DSM 16219</strain>
    </source>
</reference>
<evidence type="ECO:0000313" key="15">
    <source>
        <dbReference type="EMBL" id="SHK89287.1"/>
    </source>
</evidence>
<evidence type="ECO:0000256" key="11">
    <source>
        <dbReference type="ARBA" id="ARBA00048988"/>
    </source>
</evidence>
<comment type="catalytic activity">
    <reaction evidence="11">
        <text>ATP + H2O = ADP + phosphate + H(+)</text>
        <dbReference type="Rhea" id="RHEA:13065"/>
        <dbReference type="ChEBI" id="CHEBI:15377"/>
        <dbReference type="ChEBI" id="CHEBI:15378"/>
        <dbReference type="ChEBI" id="CHEBI:30616"/>
        <dbReference type="ChEBI" id="CHEBI:43474"/>
        <dbReference type="ChEBI" id="CHEBI:456216"/>
        <dbReference type="EC" id="5.6.2.4"/>
    </reaction>
</comment>
<evidence type="ECO:0000256" key="2">
    <source>
        <dbReference type="ARBA" id="ARBA00022741"/>
    </source>
</evidence>
<dbReference type="PROSITE" id="PS51198">
    <property type="entry name" value="UVRD_HELICASE_ATP_BIND"/>
    <property type="match status" value="1"/>
</dbReference>
<feature type="binding site" evidence="12">
    <location>
        <begin position="22"/>
        <end position="29"/>
    </location>
    <ligand>
        <name>ATP</name>
        <dbReference type="ChEBI" id="CHEBI:30616"/>
    </ligand>
</feature>
<evidence type="ECO:0000256" key="6">
    <source>
        <dbReference type="ARBA" id="ARBA00023125"/>
    </source>
</evidence>
<dbReference type="RefSeq" id="WP_073478282.1">
    <property type="nucleotide sequence ID" value="NZ_FQZU01000037.1"/>
</dbReference>
<comment type="similarity">
    <text evidence="1">Belongs to the helicase family. UvrD subfamily.</text>
</comment>
<dbReference type="EMBL" id="FQZU01000037">
    <property type="protein sequence ID" value="SHK89287.1"/>
    <property type="molecule type" value="Genomic_DNA"/>
</dbReference>
<dbReference type="GO" id="GO:0000725">
    <property type="term" value="P:recombinational repair"/>
    <property type="evidence" value="ECO:0007669"/>
    <property type="project" value="TreeGrafter"/>
</dbReference>
<feature type="domain" description="UvrD-like helicase ATP-binding" evidence="13">
    <location>
        <begin position="1"/>
        <end position="275"/>
    </location>
</feature>
<dbReference type="SUPFAM" id="SSF52540">
    <property type="entry name" value="P-loop containing nucleoside triphosphate hydrolases"/>
    <property type="match status" value="1"/>
</dbReference>
<dbReference type="GO" id="GO:0043138">
    <property type="term" value="F:3'-5' DNA helicase activity"/>
    <property type="evidence" value="ECO:0007669"/>
    <property type="project" value="UniProtKB-EC"/>
</dbReference>
<keyword evidence="3 12" id="KW-0378">Hydrolase</keyword>
<dbReference type="Pfam" id="PF13361">
    <property type="entry name" value="UvrD_C"/>
    <property type="match status" value="1"/>
</dbReference>
<keyword evidence="2 12" id="KW-0547">Nucleotide-binding</keyword>
<evidence type="ECO:0000256" key="3">
    <source>
        <dbReference type="ARBA" id="ARBA00022801"/>
    </source>
</evidence>
<dbReference type="Gene3D" id="3.40.50.300">
    <property type="entry name" value="P-loop containing nucleotide triphosphate hydrolases"/>
    <property type="match status" value="2"/>
</dbReference>
<keyword evidence="7" id="KW-0413">Isomerase</keyword>
<evidence type="ECO:0000256" key="9">
    <source>
        <dbReference type="ARBA" id="ARBA00034808"/>
    </source>
</evidence>
<sequence length="618" mass="70866">MELDLHQKAFIRSHDTLIALHGSGGTGKTECIIQLALCRLKLHSNITLIAYTNSAADEIRDRLLTCDTATGHTASVSVSTFHSLAFRTIKQYKQNVGYSNGIYLRPGVTSVVVRHLFKKYGHSRKKLNSVFTLYREHLLQSKSLTRLAQNRFKKAEDARVAIDIINKCKRVKKRQGVVDFDDIPYLFFRLVSKPDMANIMVKRYPLIICDEFQDVTDTQWKIFEVLIRTGLHFVGAGDPYQTIFAWSGASIRRFRQLEALPACKAYHLPINHRLPEPILNISHNIRTQIDNDAIRPIAKIGGDQLPKVVIHQYPDLIIKFLLQEVGRLHGVKGINLNDICVLYRFNQDANGLVRELVKRKIPYQIAGVDQIKSHLSEFVTALNYICYGTARKNQWKLVLSPLYGIGKQKTARILGDLGKGKYQYKVLKNHPQKSIRSLTSKLIALIERLKKADIKPPSMLTEIVTFYCEQPKTKRVQPNDPNFLILQDISRRSNGFEDFVARLNDPSYISQVRFDIDFPKDQFLNLMTIHRAKGREFKVVFILGSPNDLFRKYGRLASPKNMVEEAMILNTAVTRCCHRLYLLFQITEEAWMSNTVEKNAAQFIAQCDRNLYRFGEIA</sequence>
<dbReference type="GO" id="GO:0016887">
    <property type="term" value="F:ATP hydrolysis activity"/>
    <property type="evidence" value="ECO:0007669"/>
    <property type="project" value="RHEA"/>
</dbReference>
<feature type="domain" description="UvrD-like helicase C-terminal" evidence="14">
    <location>
        <begin position="276"/>
        <end position="534"/>
    </location>
</feature>
<evidence type="ECO:0000313" key="16">
    <source>
        <dbReference type="Proteomes" id="UP000183994"/>
    </source>
</evidence>
<evidence type="ECO:0000259" key="13">
    <source>
        <dbReference type="PROSITE" id="PS51198"/>
    </source>
</evidence>
<dbReference type="PANTHER" id="PTHR11070">
    <property type="entry name" value="UVRD / RECB / PCRA DNA HELICASE FAMILY MEMBER"/>
    <property type="match status" value="1"/>
</dbReference>
<dbReference type="PANTHER" id="PTHR11070:SF2">
    <property type="entry name" value="ATP-DEPENDENT DNA HELICASE SRS2"/>
    <property type="match status" value="1"/>
</dbReference>
<dbReference type="GO" id="GO:0005524">
    <property type="term" value="F:ATP binding"/>
    <property type="evidence" value="ECO:0007669"/>
    <property type="project" value="UniProtKB-UniRule"/>
</dbReference>
<dbReference type="Proteomes" id="UP000183994">
    <property type="component" value="Unassembled WGS sequence"/>
</dbReference>
<accession>A0A1M6W6H2</accession>
<evidence type="ECO:0000256" key="10">
    <source>
        <dbReference type="ARBA" id="ARBA00034923"/>
    </source>
</evidence>
<evidence type="ECO:0000256" key="8">
    <source>
        <dbReference type="ARBA" id="ARBA00034617"/>
    </source>
</evidence>
<dbReference type="Pfam" id="PF00580">
    <property type="entry name" value="UvrD-helicase"/>
    <property type="match status" value="1"/>
</dbReference>
<name>A0A1M6W6H2_9BACT</name>
<dbReference type="Gene3D" id="1.10.486.10">
    <property type="entry name" value="PCRA, domain 4"/>
    <property type="match status" value="1"/>
</dbReference>
<evidence type="ECO:0000256" key="1">
    <source>
        <dbReference type="ARBA" id="ARBA00009922"/>
    </source>
</evidence>
<keyword evidence="16" id="KW-1185">Reference proteome</keyword>
<gene>
    <name evidence="15" type="ORF">SAMN02745216_04261</name>
</gene>
<dbReference type="InterPro" id="IPR014016">
    <property type="entry name" value="UvrD-like_ATP-bd"/>
</dbReference>
<evidence type="ECO:0000256" key="5">
    <source>
        <dbReference type="ARBA" id="ARBA00022840"/>
    </source>
</evidence>
<evidence type="ECO:0000256" key="4">
    <source>
        <dbReference type="ARBA" id="ARBA00022806"/>
    </source>
</evidence>
<evidence type="ECO:0000256" key="7">
    <source>
        <dbReference type="ARBA" id="ARBA00023235"/>
    </source>
</evidence>
<dbReference type="EC" id="5.6.2.4" evidence="9"/>